<dbReference type="SMART" id="SM00470">
    <property type="entry name" value="ParB"/>
    <property type="match status" value="1"/>
</dbReference>
<feature type="compositionally biased region" description="Acidic residues" evidence="1">
    <location>
        <begin position="541"/>
        <end position="554"/>
    </location>
</feature>
<dbReference type="Proteomes" id="UP000053669">
    <property type="component" value="Unassembled WGS sequence"/>
</dbReference>
<dbReference type="SUPFAM" id="SSF109709">
    <property type="entry name" value="KorB DNA-binding domain-like"/>
    <property type="match status" value="1"/>
</dbReference>
<feature type="compositionally biased region" description="Low complexity" evidence="1">
    <location>
        <begin position="300"/>
        <end position="315"/>
    </location>
</feature>
<dbReference type="InterPro" id="IPR050336">
    <property type="entry name" value="Chromosome_partition/occlusion"/>
</dbReference>
<dbReference type="InterPro" id="IPR042075">
    <property type="entry name" value="KorB_DNA-db"/>
</dbReference>
<feature type="region of interest" description="Disordered" evidence="1">
    <location>
        <begin position="531"/>
        <end position="554"/>
    </location>
</feature>
<organism evidence="3 4">
    <name type="scientific">Streptomyces canus</name>
    <dbReference type="NCBI Taxonomy" id="58343"/>
    <lineage>
        <taxon>Bacteria</taxon>
        <taxon>Bacillati</taxon>
        <taxon>Actinomycetota</taxon>
        <taxon>Actinomycetes</taxon>
        <taxon>Kitasatosporales</taxon>
        <taxon>Streptomycetaceae</taxon>
        <taxon>Streptomyces</taxon>
        <taxon>Streptomyces aurantiacus group</taxon>
    </lineage>
</organism>
<dbReference type="PANTHER" id="PTHR33375">
    <property type="entry name" value="CHROMOSOME-PARTITIONING PROTEIN PARB-RELATED"/>
    <property type="match status" value="1"/>
</dbReference>
<evidence type="ECO:0000313" key="3">
    <source>
        <dbReference type="EMBL" id="KUN57286.1"/>
    </source>
</evidence>
<dbReference type="RefSeq" id="WP_059211658.1">
    <property type="nucleotide sequence ID" value="NZ_KQ948684.1"/>
</dbReference>
<proteinExistence type="predicted"/>
<feature type="compositionally biased region" description="Acidic residues" evidence="1">
    <location>
        <begin position="318"/>
        <end position="338"/>
    </location>
</feature>
<feature type="domain" description="ParB-like N-terminal" evidence="2">
    <location>
        <begin position="10"/>
        <end position="107"/>
    </location>
</feature>
<dbReference type="PANTHER" id="PTHR33375:SF1">
    <property type="entry name" value="CHROMOSOME-PARTITIONING PROTEIN PARB-RELATED"/>
    <property type="match status" value="1"/>
</dbReference>
<protein>
    <recommendedName>
        <fullName evidence="2">ParB-like N-terminal domain-containing protein</fullName>
    </recommendedName>
</protein>
<dbReference type="GO" id="GO:0007059">
    <property type="term" value="P:chromosome segregation"/>
    <property type="evidence" value="ECO:0007669"/>
    <property type="project" value="TreeGrafter"/>
</dbReference>
<dbReference type="STRING" id="58343.AQJ46_47905"/>
<dbReference type="InterPro" id="IPR003115">
    <property type="entry name" value="ParB_N"/>
</dbReference>
<dbReference type="Gene3D" id="1.10.10.730">
    <property type="entry name" value="KorB DNA-binding domain"/>
    <property type="match status" value="1"/>
</dbReference>
<dbReference type="AlphaFoldDB" id="A0A117QW38"/>
<sequence>MSTTLQVTAALLRTDQIHANPRNVRHSLNLDDEFLTSIAENGVLVPVVVVQLNADTPDAESVYELKMGHRRHAGARSGGIESIPALILDPSLREAGQDYIEQLIENDAAFRRALSPLEQADALFGALEDGASVATVARRTGRSKEQVTQAAEAAKNLGTGTRTVLEASDAYDLDLEVLAALGEFDDDPDAVARLIEAHQHGTFPYQLSTERAERAERTARETRRTELKRDGIRLWEDASNLPPRAQWLEDLVDAAGEDLDETDHVRCPGHAVVWDDTGSADPAAVAALCLNPAAYSHYTPGTEPAAQTTPTAAHATSDEDGTDEDETEEPEADEEDEEATRAATEEAERARAEAEAKAAAETEQRRREHHLKLAGNKAYRAAIDARRAFLRQLITRKSAPKPLAAWVTQTLLSCPKPVQSWTGDTSRSAILADLLALSADEGKAASAQDRATWIGSSATPTRLLFVNFAVIAASYEKRIERANTWRQDQPDWDSEEIRADARVYLKFLAELGHQLSPVERNVIDDTPFEIEEEPAATALDSDGDEPDQSADTED</sequence>
<feature type="region of interest" description="Disordered" evidence="1">
    <location>
        <begin position="300"/>
        <end position="372"/>
    </location>
</feature>
<dbReference type="GO" id="GO:0005694">
    <property type="term" value="C:chromosome"/>
    <property type="evidence" value="ECO:0007669"/>
    <property type="project" value="TreeGrafter"/>
</dbReference>
<evidence type="ECO:0000259" key="2">
    <source>
        <dbReference type="SMART" id="SM00470"/>
    </source>
</evidence>
<evidence type="ECO:0000256" key="1">
    <source>
        <dbReference type="SAM" id="MobiDB-lite"/>
    </source>
</evidence>
<dbReference type="Gene3D" id="3.90.1530.30">
    <property type="match status" value="1"/>
</dbReference>
<reference evidence="3 4" key="1">
    <citation type="submission" date="2015-10" db="EMBL/GenBank/DDBJ databases">
        <title>Draft genome sequence of Streptomyces canus DSM 40017, type strain for the species Streptomyces canus.</title>
        <authorList>
            <person name="Ruckert C."/>
            <person name="Winkler A."/>
            <person name="Kalinowski J."/>
            <person name="Kampfer P."/>
            <person name="Glaeser S."/>
        </authorList>
    </citation>
    <scope>NUCLEOTIDE SEQUENCE [LARGE SCALE GENOMIC DNA]</scope>
    <source>
        <strain evidence="3 4">DSM 40017</strain>
    </source>
</reference>
<dbReference type="Pfam" id="PF02195">
    <property type="entry name" value="ParB_N"/>
    <property type="match status" value="1"/>
</dbReference>
<accession>A0A117QW38</accession>
<evidence type="ECO:0000313" key="4">
    <source>
        <dbReference type="Proteomes" id="UP000053669"/>
    </source>
</evidence>
<name>A0A117QW38_9ACTN</name>
<feature type="compositionally biased region" description="Basic and acidic residues" evidence="1">
    <location>
        <begin position="339"/>
        <end position="366"/>
    </location>
</feature>
<gene>
    <name evidence="3" type="ORF">AQJ46_47905</name>
</gene>
<dbReference type="EMBL" id="LMWU01000074">
    <property type="protein sequence ID" value="KUN57286.1"/>
    <property type="molecule type" value="Genomic_DNA"/>
</dbReference>
<dbReference type="InterPro" id="IPR036086">
    <property type="entry name" value="ParB/Sulfiredoxin_sf"/>
</dbReference>
<dbReference type="SUPFAM" id="SSF110849">
    <property type="entry name" value="ParB/Sulfiredoxin"/>
    <property type="match status" value="1"/>
</dbReference>
<comment type="caution">
    <text evidence="3">The sequence shown here is derived from an EMBL/GenBank/DDBJ whole genome shotgun (WGS) entry which is preliminary data.</text>
</comment>